<comment type="caution">
    <text evidence="7">The sequence shown here is derived from an EMBL/GenBank/DDBJ whole genome shotgun (WGS) entry which is preliminary data.</text>
</comment>
<feature type="binding site" evidence="4">
    <location>
        <position position="160"/>
    </location>
    <ligand>
        <name>ATP</name>
        <dbReference type="ChEBI" id="CHEBI:30616"/>
    </ligand>
</feature>
<feature type="domain" description="Protein kinase" evidence="6">
    <location>
        <begin position="133"/>
        <end position="414"/>
    </location>
</feature>
<proteinExistence type="inferred from homology"/>
<keyword evidence="1 5" id="KW-0723">Serine/threonine-protein kinase</keyword>
<dbReference type="InterPro" id="IPR051681">
    <property type="entry name" value="Ser/Thr_Kinases-Pseudokinases"/>
</dbReference>
<protein>
    <submittedName>
        <fullName evidence="7">Unnamed protein product</fullName>
    </submittedName>
</protein>
<dbReference type="SUPFAM" id="SSF56112">
    <property type="entry name" value="Protein kinase-like (PK-like)"/>
    <property type="match status" value="1"/>
</dbReference>
<dbReference type="PROSITE" id="PS00107">
    <property type="entry name" value="PROTEIN_KINASE_ATP"/>
    <property type="match status" value="1"/>
</dbReference>
<dbReference type="PANTHER" id="PTHR44329:SF214">
    <property type="entry name" value="PROTEIN KINASE DOMAIN-CONTAINING PROTEIN"/>
    <property type="match status" value="1"/>
</dbReference>
<evidence type="ECO:0000313" key="8">
    <source>
        <dbReference type="Proteomes" id="UP001165083"/>
    </source>
</evidence>
<dbReference type="InterPro" id="IPR000719">
    <property type="entry name" value="Prot_kinase_dom"/>
</dbReference>
<dbReference type="PROSITE" id="PS00108">
    <property type="entry name" value="PROTEIN_KINASE_ST"/>
    <property type="match status" value="1"/>
</dbReference>
<keyword evidence="1 5" id="KW-0418">Kinase</keyword>
<evidence type="ECO:0000256" key="3">
    <source>
        <dbReference type="ARBA" id="ARBA00022840"/>
    </source>
</evidence>
<dbReference type="PANTHER" id="PTHR44329">
    <property type="entry name" value="SERINE/THREONINE-PROTEIN KINASE TNNI3K-RELATED"/>
    <property type="match status" value="1"/>
</dbReference>
<dbReference type="Gene3D" id="3.30.200.20">
    <property type="entry name" value="Phosphorylase Kinase, domain 1"/>
    <property type="match status" value="1"/>
</dbReference>
<dbReference type="PROSITE" id="PS50011">
    <property type="entry name" value="PROTEIN_KINASE_DOM"/>
    <property type="match status" value="1"/>
</dbReference>
<evidence type="ECO:0000256" key="5">
    <source>
        <dbReference type="RuleBase" id="RU000304"/>
    </source>
</evidence>
<dbReference type="SMART" id="SM00220">
    <property type="entry name" value="S_TKc"/>
    <property type="match status" value="1"/>
</dbReference>
<dbReference type="GO" id="GO:0004674">
    <property type="term" value="F:protein serine/threonine kinase activity"/>
    <property type="evidence" value="ECO:0007669"/>
    <property type="project" value="UniProtKB-KW"/>
</dbReference>
<sequence length="464" mass="52163">MPSEQARILHLSATHSTNYSIFGFYERLQSLWLVLGESVEAARERKRRWEKQRAKYIEIFVSETSKTYLLLKELKSPEERSTFLASLKNEIACSGKYTPGQDDVLNKVYCDVANKGALDERPEWFIPWYELIVDKDNALGRGGYGSVFQAQWLDSDVVVKRLILSESDIHKSSSTWDSMLPSASGMVTSTKTRSETLKMFRREVDIWFGFSHPHVVRLFGACHVGTPFFVCEFATNGTLVEYLKKHSDKLWIKLHEAALGVQYLHARRVVHGDLKGSNIVIGCDKKAKVTDFGLSLIAGDESEWKTSAASHWVAPECFINEDACPTFASDIYSLGMCIIEALRIVDAGGDERKFYLPWGALANNIVKFHVKQGKLPSRPKACTDDQWQLVKRMCAFEPKKRIMISTVVDELARFAHGSQNIGNNITSTAIVKLESVPGVISAAHELLTRLQDLSHEDAVPGRAL</sequence>
<gene>
    <name evidence="7" type="ORF">Plil01_000300600</name>
</gene>
<dbReference type="InterPro" id="IPR011009">
    <property type="entry name" value="Kinase-like_dom_sf"/>
</dbReference>
<dbReference type="Pfam" id="PF07714">
    <property type="entry name" value="PK_Tyr_Ser-Thr"/>
    <property type="match status" value="1"/>
</dbReference>
<evidence type="ECO:0000313" key="7">
    <source>
        <dbReference type="EMBL" id="GMF12387.1"/>
    </source>
</evidence>
<dbReference type="Gene3D" id="1.10.510.10">
    <property type="entry name" value="Transferase(Phosphotransferase) domain 1"/>
    <property type="match status" value="1"/>
</dbReference>
<evidence type="ECO:0000256" key="4">
    <source>
        <dbReference type="PROSITE-ProRule" id="PRU10141"/>
    </source>
</evidence>
<comment type="similarity">
    <text evidence="5">Belongs to the protein kinase superfamily.</text>
</comment>
<reference evidence="7" key="1">
    <citation type="submission" date="2023-04" db="EMBL/GenBank/DDBJ databases">
        <title>Phytophthora lilii NBRC 32176.</title>
        <authorList>
            <person name="Ichikawa N."/>
            <person name="Sato H."/>
            <person name="Tonouchi N."/>
        </authorList>
    </citation>
    <scope>NUCLEOTIDE SEQUENCE</scope>
    <source>
        <strain evidence="7">NBRC 32176</strain>
    </source>
</reference>
<name>A0A9W6TFP9_9STRA</name>
<dbReference type="InterPro" id="IPR017441">
    <property type="entry name" value="Protein_kinase_ATP_BS"/>
</dbReference>
<dbReference type="InterPro" id="IPR001245">
    <property type="entry name" value="Ser-Thr/Tyr_kinase_cat_dom"/>
</dbReference>
<accession>A0A9W6TFP9</accession>
<evidence type="ECO:0000259" key="6">
    <source>
        <dbReference type="PROSITE" id="PS50011"/>
    </source>
</evidence>
<dbReference type="GO" id="GO:0005524">
    <property type="term" value="F:ATP binding"/>
    <property type="evidence" value="ECO:0007669"/>
    <property type="project" value="UniProtKB-UniRule"/>
</dbReference>
<dbReference type="EMBL" id="BSXW01000116">
    <property type="protein sequence ID" value="GMF12387.1"/>
    <property type="molecule type" value="Genomic_DNA"/>
</dbReference>
<evidence type="ECO:0000256" key="1">
    <source>
        <dbReference type="ARBA" id="ARBA00022527"/>
    </source>
</evidence>
<evidence type="ECO:0000256" key="2">
    <source>
        <dbReference type="ARBA" id="ARBA00022741"/>
    </source>
</evidence>
<dbReference type="OrthoDB" id="123333at2759"/>
<keyword evidence="2 4" id="KW-0547">Nucleotide-binding</keyword>
<organism evidence="7 8">
    <name type="scientific">Phytophthora lilii</name>
    <dbReference type="NCBI Taxonomy" id="2077276"/>
    <lineage>
        <taxon>Eukaryota</taxon>
        <taxon>Sar</taxon>
        <taxon>Stramenopiles</taxon>
        <taxon>Oomycota</taxon>
        <taxon>Peronosporomycetes</taxon>
        <taxon>Peronosporales</taxon>
        <taxon>Peronosporaceae</taxon>
        <taxon>Phytophthora</taxon>
    </lineage>
</organism>
<dbReference type="AlphaFoldDB" id="A0A9W6TFP9"/>
<keyword evidence="3 4" id="KW-0067">ATP-binding</keyword>
<keyword evidence="8" id="KW-1185">Reference proteome</keyword>
<keyword evidence="1 5" id="KW-0808">Transferase</keyword>
<dbReference type="Proteomes" id="UP001165083">
    <property type="component" value="Unassembled WGS sequence"/>
</dbReference>
<dbReference type="InterPro" id="IPR008271">
    <property type="entry name" value="Ser/Thr_kinase_AS"/>
</dbReference>